<proteinExistence type="predicted"/>
<organism evidence="2 3">
    <name type="scientific">Emergomyces pasteurianus Ep9510</name>
    <dbReference type="NCBI Taxonomy" id="1447872"/>
    <lineage>
        <taxon>Eukaryota</taxon>
        <taxon>Fungi</taxon>
        <taxon>Dikarya</taxon>
        <taxon>Ascomycota</taxon>
        <taxon>Pezizomycotina</taxon>
        <taxon>Eurotiomycetes</taxon>
        <taxon>Eurotiomycetidae</taxon>
        <taxon>Onygenales</taxon>
        <taxon>Ajellomycetaceae</taxon>
        <taxon>Emergomyces</taxon>
    </lineage>
</organism>
<dbReference type="Proteomes" id="UP000182235">
    <property type="component" value="Unassembled WGS sequence"/>
</dbReference>
<feature type="compositionally biased region" description="Acidic residues" evidence="1">
    <location>
        <begin position="52"/>
        <end position="62"/>
    </location>
</feature>
<dbReference type="EMBL" id="LGRN01000582">
    <property type="protein sequence ID" value="OJD11238.1"/>
    <property type="molecule type" value="Genomic_DNA"/>
</dbReference>
<name>A0A1J9P514_9EURO</name>
<comment type="caution">
    <text evidence="2">The sequence shown here is derived from an EMBL/GenBank/DDBJ whole genome shotgun (WGS) entry which is preliminary data.</text>
</comment>
<dbReference type="OrthoDB" id="4182983at2759"/>
<feature type="region of interest" description="Disordered" evidence="1">
    <location>
        <begin position="1"/>
        <end position="62"/>
    </location>
</feature>
<evidence type="ECO:0000313" key="3">
    <source>
        <dbReference type="Proteomes" id="UP000182235"/>
    </source>
</evidence>
<reference evidence="2 3" key="1">
    <citation type="submission" date="2015-07" db="EMBL/GenBank/DDBJ databases">
        <title>Emmonsia species relationships and genome sequence.</title>
        <authorList>
            <consortium name="The Broad Institute Genomics Platform"/>
            <person name="Cuomo C.A."/>
            <person name="Munoz J.F."/>
            <person name="Imamovic A."/>
            <person name="Priest M.E."/>
            <person name="Young S."/>
            <person name="Clay O.K."/>
            <person name="McEwen J.G."/>
        </authorList>
    </citation>
    <scope>NUCLEOTIDE SEQUENCE [LARGE SCALE GENOMIC DNA]</scope>
    <source>
        <strain evidence="2 3">UAMH 9510</strain>
    </source>
</reference>
<protein>
    <submittedName>
        <fullName evidence="2">Uncharacterized protein</fullName>
    </submittedName>
</protein>
<gene>
    <name evidence="2" type="ORF">AJ78_07953</name>
</gene>
<feature type="compositionally biased region" description="Polar residues" evidence="1">
    <location>
        <begin position="37"/>
        <end position="51"/>
    </location>
</feature>
<evidence type="ECO:0000256" key="1">
    <source>
        <dbReference type="SAM" id="MobiDB-lite"/>
    </source>
</evidence>
<dbReference type="AlphaFoldDB" id="A0A1J9P514"/>
<keyword evidence="3" id="KW-1185">Reference proteome</keyword>
<evidence type="ECO:0000313" key="2">
    <source>
        <dbReference type="EMBL" id="OJD11238.1"/>
    </source>
</evidence>
<sequence length="194" mass="21711">MSDQCSLQPGPPRNPNKRKSEDDLHSQLKKAPPIGTSLPSPIHATTTQGESATEDTPDDDVLGAENITKTKLNGRSIFKSPWARDAAIAAVKSILRCWTPDSTLIPEWDIDRWCDGFSTAEITGLSVLAWEFGTDETGQEDLCSLISLLPNDDAWLEGIWNKNEHRKDWSFKALEDFESMVHRVKVRASRVEHK</sequence>
<accession>A0A1J9P514</accession>
<dbReference type="VEuPathDB" id="FungiDB:AJ78_07953"/>